<proteinExistence type="predicted"/>
<name>A0A0F9LDN0_9ZZZZ</name>
<sequence length="80" mass="9156">MEDIRDALARIEAQLARQQVVPEYLDTAGASVLTGIPVQGLEIMRTRRQGPTYCKVGRSVRYAVRDLREFMEQERHEPLA</sequence>
<organism evidence="1">
    <name type="scientific">marine sediment metagenome</name>
    <dbReference type="NCBI Taxonomy" id="412755"/>
    <lineage>
        <taxon>unclassified sequences</taxon>
        <taxon>metagenomes</taxon>
        <taxon>ecological metagenomes</taxon>
    </lineage>
</organism>
<reference evidence="1" key="1">
    <citation type="journal article" date="2015" name="Nature">
        <title>Complex archaea that bridge the gap between prokaryotes and eukaryotes.</title>
        <authorList>
            <person name="Spang A."/>
            <person name="Saw J.H."/>
            <person name="Jorgensen S.L."/>
            <person name="Zaremba-Niedzwiedzka K."/>
            <person name="Martijn J."/>
            <person name="Lind A.E."/>
            <person name="van Eijk R."/>
            <person name="Schleper C."/>
            <person name="Guy L."/>
            <person name="Ettema T.J."/>
        </authorList>
    </citation>
    <scope>NUCLEOTIDE SEQUENCE</scope>
</reference>
<dbReference type="EMBL" id="LAZR01011324">
    <property type="protein sequence ID" value="KKM62300.1"/>
    <property type="molecule type" value="Genomic_DNA"/>
</dbReference>
<protein>
    <recommendedName>
        <fullName evidence="2">Helix-turn-helix domain-containing protein</fullName>
    </recommendedName>
</protein>
<dbReference type="AlphaFoldDB" id="A0A0F9LDN0"/>
<gene>
    <name evidence="1" type="ORF">LCGC14_1523080</name>
</gene>
<evidence type="ECO:0008006" key="2">
    <source>
        <dbReference type="Google" id="ProtNLM"/>
    </source>
</evidence>
<comment type="caution">
    <text evidence="1">The sequence shown here is derived from an EMBL/GenBank/DDBJ whole genome shotgun (WGS) entry which is preliminary data.</text>
</comment>
<evidence type="ECO:0000313" key="1">
    <source>
        <dbReference type="EMBL" id="KKM62300.1"/>
    </source>
</evidence>
<accession>A0A0F9LDN0</accession>